<comment type="similarity">
    <text evidence="2">Belongs to the EMC4 family.</text>
</comment>
<feature type="transmembrane region" description="Helical" evidence="13">
    <location>
        <begin position="282"/>
        <end position="304"/>
    </location>
</feature>
<evidence type="ECO:0000313" key="15">
    <source>
        <dbReference type="WBParaSite" id="GPLIN_000115100"/>
    </source>
</evidence>
<keyword evidence="9 13" id="KW-0472">Membrane</keyword>
<feature type="transmembrane region" description="Helical" evidence="13">
    <location>
        <begin position="60"/>
        <end position="82"/>
    </location>
</feature>
<evidence type="ECO:0000256" key="6">
    <source>
        <dbReference type="ARBA" id="ARBA00022729"/>
    </source>
</evidence>
<dbReference type="PANTHER" id="PTHR19315">
    <property type="entry name" value="ER MEMBRANE PROTEIN COMPLEX SUBUNIT 4"/>
    <property type="match status" value="1"/>
</dbReference>
<reference evidence="14" key="1">
    <citation type="submission" date="2014-05" db="EMBL/GenBank/DDBJ databases">
        <title>The genome and life-stage specific transcriptomes of Globodera pallida elucidate key aspects of plant parasitism by a cyst nematode.</title>
        <authorList>
            <person name="Cotton J.A."/>
            <person name="Lilley C.J."/>
            <person name="Jones L.M."/>
            <person name="Kikuchi T."/>
            <person name="Reid A.J."/>
            <person name="Thorpe P."/>
            <person name="Tsai I.J."/>
            <person name="Beasley H."/>
            <person name="Blok V."/>
            <person name="Cock P.J.A."/>
            <person name="Van den Akker S.E."/>
            <person name="Holroyd N."/>
            <person name="Hunt M."/>
            <person name="Mantelin S."/>
            <person name="Naghra H."/>
            <person name="Pain A."/>
            <person name="Palomares-Rius J.E."/>
            <person name="Zarowiecki M."/>
            <person name="Berriman M."/>
            <person name="Jones J.T."/>
            <person name="Urwin P.E."/>
        </authorList>
    </citation>
    <scope>NUCLEOTIDE SEQUENCE [LARGE SCALE GENOMIC DNA]</scope>
    <source>
        <strain evidence="14">Lindley</strain>
    </source>
</reference>
<name>A0A183BKM0_GLOPA</name>
<evidence type="ECO:0000256" key="10">
    <source>
        <dbReference type="ARBA" id="ARBA00023180"/>
    </source>
</evidence>
<evidence type="ECO:0000256" key="4">
    <source>
        <dbReference type="ARBA" id="ARBA00020820"/>
    </source>
</evidence>
<evidence type="ECO:0000256" key="1">
    <source>
        <dbReference type="ARBA" id="ARBA00004477"/>
    </source>
</evidence>
<feature type="transmembrane region" description="Helical" evidence="13">
    <location>
        <begin position="102"/>
        <end position="124"/>
    </location>
</feature>
<dbReference type="WBParaSite" id="GPLIN_000115100">
    <property type="protein sequence ID" value="GPLIN_000115100"/>
    <property type="gene ID" value="GPLIN_000115100"/>
</dbReference>
<dbReference type="Proteomes" id="UP000050741">
    <property type="component" value="Unassembled WGS sequence"/>
</dbReference>
<keyword evidence="5 13" id="KW-0812">Transmembrane</keyword>
<dbReference type="GO" id="GO:0030431">
    <property type="term" value="P:sleep"/>
    <property type="evidence" value="ECO:0007669"/>
    <property type="project" value="InterPro"/>
</dbReference>
<organism evidence="14 15">
    <name type="scientific">Globodera pallida</name>
    <name type="common">Potato cyst nematode worm</name>
    <name type="synonym">Heterodera pallida</name>
    <dbReference type="NCBI Taxonomy" id="36090"/>
    <lineage>
        <taxon>Eukaryota</taxon>
        <taxon>Metazoa</taxon>
        <taxon>Ecdysozoa</taxon>
        <taxon>Nematoda</taxon>
        <taxon>Chromadorea</taxon>
        <taxon>Rhabditida</taxon>
        <taxon>Tylenchina</taxon>
        <taxon>Tylenchomorpha</taxon>
        <taxon>Tylenchoidea</taxon>
        <taxon>Heteroderidae</taxon>
        <taxon>Heteroderinae</taxon>
        <taxon>Globodera</taxon>
    </lineage>
</organism>
<dbReference type="Pfam" id="PF06417">
    <property type="entry name" value="EMC4"/>
    <property type="match status" value="1"/>
</dbReference>
<evidence type="ECO:0000256" key="7">
    <source>
        <dbReference type="ARBA" id="ARBA00022824"/>
    </source>
</evidence>
<evidence type="ECO:0000256" key="5">
    <source>
        <dbReference type="ARBA" id="ARBA00022692"/>
    </source>
</evidence>
<keyword evidence="10" id="KW-0325">Glycoprotein</keyword>
<evidence type="ECO:0000256" key="2">
    <source>
        <dbReference type="ARBA" id="ARBA00007715"/>
    </source>
</evidence>
<evidence type="ECO:0000313" key="14">
    <source>
        <dbReference type="Proteomes" id="UP000050741"/>
    </source>
</evidence>
<evidence type="ECO:0000256" key="3">
    <source>
        <dbReference type="ARBA" id="ARBA00011276"/>
    </source>
</evidence>
<comment type="subunit">
    <text evidence="3">Component of the ER membrane protein complex (EMC).</text>
</comment>
<keyword evidence="8 13" id="KW-1133">Transmembrane helix</keyword>
<dbReference type="Pfam" id="PF17064">
    <property type="entry name" value="QVR"/>
    <property type="match status" value="1"/>
</dbReference>
<feature type="transmembrane region" description="Helical" evidence="13">
    <location>
        <begin position="136"/>
        <end position="154"/>
    </location>
</feature>
<dbReference type="GO" id="GO:0032222">
    <property type="term" value="P:regulation of synaptic transmission, cholinergic"/>
    <property type="evidence" value="ECO:0007669"/>
    <property type="project" value="InterPro"/>
</dbReference>
<sequence>MLRSAAADQSLNPPGYNPGLATTQQNDSANRAEQQQQHLLSKRAWDMALQPIKSLPMNMFMMYMAGNTISIFPIMMVVMMAWRPMKTLMSVNAAFKPLEQEHVGSLIIHKIVFVLGNLNFTFIAHDHMPPHQIIRSLFSILLFFASFCSVVFFGCDASPDVQSAPVDARAITGNRINCYVCNSKTKGEADCAESNFDKLKPFIKKCDPVAFGPYASKEAMACRKVEQTVEDETTIVRECAYTGEKEVDGKRRTGNKAVTVLIYQCTNDQKGESPCNSALSSLIGTSSSILSTLSLVLFALFLSFY</sequence>
<dbReference type="AlphaFoldDB" id="A0A183BKM0"/>
<keyword evidence="7" id="KW-0256">Endoplasmic reticulum</keyword>
<reference evidence="15" key="2">
    <citation type="submission" date="2016-06" db="UniProtKB">
        <authorList>
            <consortium name="WormBaseParasite"/>
        </authorList>
    </citation>
    <scope>IDENTIFICATION</scope>
</reference>
<evidence type="ECO:0000256" key="13">
    <source>
        <dbReference type="SAM" id="Phobius"/>
    </source>
</evidence>
<feature type="compositionally biased region" description="Polar residues" evidence="12">
    <location>
        <begin position="20"/>
        <end position="36"/>
    </location>
</feature>
<evidence type="ECO:0000256" key="12">
    <source>
        <dbReference type="SAM" id="MobiDB-lite"/>
    </source>
</evidence>
<dbReference type="InterPro" id="IPR031424">
    <property type="entry name" value="QVR-like"/>
</dbReference>
<protein>
    <recommendedName>
        <fullName evidence="4">ER membrane protein complex subunit 4</fullName>
    </recommendedName>
    <alternativeName>
        <fullName evidence="11">Transmembrane protein 85</fullName>
    </alternativeName>
</protein>
<feature type="region of interest" description="Disordered" evidence="12">
    <location>
        <begin position="1"/>
        <end position="36"/>
    </location>
</feature>
<dbReference type="GO" id="GO:0005789">
    <property type="term" value="C:endoplasmic reticulum membrane"/>
    <property type="evidence" value="ECO:0007669"/>
    <property type="project" value="UniProtKB-SubCell"/>
</dbReference>
<evidence type="ECO:0000256" key="9">
    <source>
        <dbReference type="ARBA" id="ARBA00023136"/>
    </source>
</evidence>
<dbReference type="InterPro" id="IPR009445">
    <property type="entry name" value="TMEM85/Emc4"/>
</dbReference>
<keyword evidence="6" id="KW-0732">Signal</keyword>
<keyword evidence="14" id="KW-1185">Reference proteome</keyword>
<evidence type="ECO:0000256" key="11">
    <source>
        <dbReference type="ARBA" id="ARBA00031143"/>
    </source>
</evidence>
<proteinExistence type="inferred from homology"/>
<evidence type="ECO:0000256" key="8">
    <source>
        <dbReference type="ARBA" id="ARBA00022989"/>
    </source>
</evidence>
<comment type="subcellular location">
    <subcellularLocation>
        <location evidence="1">Endoplasmic reticulum membrane</location>
        <topology evidence="1">Multi-pass membrane protein</topology>
    </subcellularLocation>
</comment>
<accession>A0A183BKM0</accession>